<dbReference type="Proteomes" id="UP000265040">
    <property type="component" value="Chromosome 21"/>
</dbReference>
<dbReference type="Gene3D" id="2.60.40.10">
    <property type="entry name" value="Immunoglobulins"/>
    <property type="match status" value="3"/>
</dbReference>
<evidence type="ECO:0000256" key="1">
    <source>
        <dbReference type="ARBA" id="ARBA00004496"/>
    </source>
</evidence>
<dbReference type="PANTHER" id="PTHR47633">
    <property type="entry name" value="IMMUNOGLOBULIN"/>
    <property type="match status" value="1"/>
</dbReference>
<accession>A0AAQ6IIV3</accession>
<dbReference type="FunFam" id="2.60.40.10:FF:000697">
    <property type="entry name" value="titin isoform X1"/>
    <property type="match status" value="1"/>
</dbReference>
<dbReference type="GO" id="GO:0005737">
    <property type="term" value="C:cytoplasm"/>
    <property type="evidence" value="ECO:0007669"/>
    <property type="project" value="UniProtKB-SubCell"/>
</dbReference>
<name>A0AAQ6IIV3_ANATE</name>
<sequence>NQSPSPSLICRCFNKTNVPMLWNNKNLRQTKGESVTLECQISGHPAPVVMWFREDYKIESSIDFQISYENNFARLVIREAFAEDSGRFTCTATNEAGTISTSCYLLVQAIRSWTSKIPTAASSAEDQVRFHSTDQKGLLVCSSNRTVVTQILVVINPGYFLRSTSPRSLSRSPGRSSSRSPGRSPARRLDETDEKMKPEIVLLPEPVRVLEGDIARFRCRVTGYPAPKVNWYLNGQLIRKSKRYRLRYDGIYYLEITEIKSYDSGEVKVVADNNMGSAEHTVKLEIQQKEDFRTHLRRAPDAKAPQTVMSGRSVRFLVQVSGLPQPQVFWYKDSQPLSTSYNCKFLHDEDEHTLLLLEVFSEDATVYTCEAKNDYGEATSSASLTVEGMFRNLSQQIFSLAVRAGRVVHLVISC</sequence>
<dbReference type="Pfam" id="PF07679">
    <property type="entry name" value="I-set"/>
    <property type="match status" value="3"/>
</dbReference>
<evidence type="ECO:0000313" key="7">
    <source>
        <dbReference type="Proteomes" id="UP000265040"/>
    </source>
</evidence>
<dbReference type="GO" id="GO:0055013">
    <property type="term" value="P:cardiac muscle cell development"/>
    <property type="evidence" value="ECO:0007669"/>
    <property type="project" value="UniProtKB-ARBA"/>
</dbReference>
<reference evidence="6" key="3">
    <citation type="submission" date="2025-09" db="UniProtKB">
        <authorList>
            <consortium name="Ensembl"/>
        </authorList>
    </citation>
    <scope>IDENTIFICATION</scope>
</reference>
<protein>
    <recommendedName>
        <fullName evidence="5">Ig-like domain-containing protein</fullName>
    </recommendedName>
</protein>
<dbReference type="SMART" id="SM00408">
    <property type="entry name" value="IGc2"/>
    <property type="match status" value="3"/>
</dbReference>
<dbReference type="FunFam" id="2.60.40.10:FF:000425">
    <property type="entry name" value="Myosin light chain kinase"/>
    <property type="match status" value="1"/>
</dbReference>
<keyword evidence="2" id="KW-0963">Cytoplasm</keyword>
<dbReference type="PROSITE" id="PS50835">
    <property type="entry name" value="IG_LIKE"/>
    <property type="match status" value="2"/>
</dbReference>
<proteinExistence type="predicted"/>
<evidence type="ECO:0000256" key="2">
    <source>
        <dbReference type="ARBA" id="ARBA00022490"/>
    </source>
</evidence>
<organism evidence="6 7">
    <name type="scientific">Anabas testudineus</name>
    <name type="common">Climbing perch</name>
    <name type="synonym">Anthias testudineus</name>
    <dbReference type="NCBI Taxonomy" id="64144"/>
    <lineage>
        <taxon>Eukaryota</taxon>
        <taxon>Metazoa</taxon>
        <taxon>Chordata</taxon>
        <taxon>Craniata</taxon>
        <taxon>Vertebrata</taxon>
        <taxon>Euteleostomi</taxon>
        <taxon>Actinopterygii</taxon>
        <taxon>Neopterygii</taxon>
        <taxon>Teleostei</taxon>
        <taxon>Neoteleostei</taxon>
        <taxon>Acanthomorphata</taxon>
        <taxon>Anabantaria</taxon>
        <taxon>Anabantiformes</taxon>
        <taxon>Anabantoidei</taxon>
        <taxon>Anabantidae</taxon>
        <taxon>Anabas</taxon>
    </lineage>
</organism>
<evidence type="ECO:0000259" key="5">
    <source>
        <dbReference type="PROSITE" id="PS50835"/>
    </source>
</evidence>
<dbReference type="SUPFAM" id="SSF48726">
    <property type="entry name" value="Immunoglobulin"/>
    <property type="match status" value="3"/>
</dbReference>
<keyword evidence="7" id="KW-1185">Reference proteome</keyword>
<dbReference type="GO" id="GO:0060298">
    <property type="term" value="P:positive regulation of sarcomere organization"/>
    <property type="evidence" value="ECO:0007669"/>
    <property type="project" value="UniProtKB-ARBA"/>
</dbReference>
<dbReference type="InterPro" id="IPR003598">
    <property type="entry name" value="Ig_sub2"/>
</dbReference>
<dbReference type="InterPro" id="IPR036179">
    <property type="entry name" value="Ig-like_dom_sf"/>
</dbReference>
<dbReference type="GO" id="GO:0045989">
    <property type="term" value="P:positive regulation of striated muscle contraction"/>
    <property type="evidence" value="ECO:0007669"/>
    <property type="project" value="UniProtKB-ARBA"/>
</dbReference>
<dbReference type="GO" id="GO:0003007">
    <property type="term" value="P:heart morphogenesis"/>
    <property type="evidence" value="ECO:0007669"/>
    <property type="project" value="UniProtKB-ARBA"/>
</dbReference>
<dbReference type="AlphaFoldDB" id="A0AAQ6IIV3"/>
<dbReference type="FunFam" id="2.60.40.10:FF:000107">
    <property type="entry name" value="Myosin, light chain kinase a"/>
    <property type="match status" value="1"/>
</dbReference>
<evidence type="ECO:0000313" key="6">
    <source>
        <dbReference type="Ensembl" id="ENSATEP00000075234.1"/>
    </source>
</evidence>
<feature type="region of interest" description="Disordered" evidence="4">
    <location>
        <begin position="165"/>
        <end position="195"/>
    </location>
</feature>
<reference evidence="6 7" key="1">
    <citation type="submission" date="2021-04" db="EMBL/GenBank/DDBJ databases">
        <authorList>
            <consortium name="Wellcome Sanger Institute Data Sharing"/>
        </authorList>
    </citation>
    <scope>NUCLEOTIDE SEQUENCE [LARGE SCALE GENOMIC DNA]</scope>
</reference>
<evidence type="ECO:0000256" key="3">
    <source>
        <dbReference type="ARBA" id="ARBA00023319"/>
    </source>
</evidence>
<dbReference type="PANTHER" id="PTHR47633:SF4">
    <property type="entry name" value="MYOPALLADIN ISOFORM X1"/>
    <property type="match status" value="1"/>
</dbReference>
<dbReference type="InterPro" id="IPR013783">
    <property type="entry name" value="Ig-like_fold"/>
</dbReference>
<dbReference type="Ensembl" id="ENSATET00000076137.1">
    <property type="protein sequence ID" value="ENSATEP00000075234.1"/>
    <property type="gene ID" value="ENSATEG00000031888.1"/>
</dbReference>
<gene>
    <name evidence="6" type="primary">AGO4</name>
</gene>
<feature type="domain" description="Ig-like" evidence="5">
    <location>
        <begin position="198"/>
        <end position="385"/>
    </location>
</feature>
<dbReference type="InterPro" id="IPR003599">
    <property type="entry name" value="Ig_sub"/>
</dbReference>
<dbReference type="InterPro" id="IPR013098">
    <property type="entry name" value="Ig_I-set"/>
</dbReference>
<feature type="domain" description="Ig-like" evidence="5">
    <location>
        <begin position="19"/>
        <end position="100"/>
    </location>
</feature>
<dbReference type="GeneTree" id="ENSGT01110000267173"/>
<dbReference type="SMART" id="SM00409">
    <property type="entry name" value="IG"/>
    <property type="match status" value="3"/>
</dbReference>
<feature type="compositionally biased region" description="Low complexity" evidence="4">
    <location>
        <begin position="165"/>
        <end position="184"/>
    </location>
</feature>
<evidence type="ECO:0000256" key="4">
    <source>
        <dbReference type="SAM" id="MobiDB-lite"/>
    </source>
</evidence>
<keyword evidence="3" id="KW-0393">Immunoglobulin domain</keyword>
<reference evidence="6" key="2">
    <citation type="submission" date="2025-08" db="UniProtKB">
        <authorList>
            <consortium name="Ensembl"/>
        </authorList>
    </citation>
    <scope>IDENTIFICATION</scope>
</reference>
<dbReference type="InterPro" id="IPR007110">
    <property type="entry name" value="Ig-like_dom"/>
</dbReference>
<comment type="subcellular location">
    <subcellularLocation>
        <location evidence="1">Cytoplasm</location>
    </subcellularLocation>
</comment>